<proteinExistence type="predicted"/>
<feature type="transmembrane region" description="Helical" evidence="5">
    <location>
        <begin position="122"/>
        <end position="141"/>
    </location>
</feature>
<comment type="caution">
    <text evidence="7">The sequence shown here is derived from an EMBL/GenBank/DDBJ whole genome shotgun (WGS) entry which is preliminary data.</text>
</comment>
<dbReference type="InterPro" id="IPR053934">
    <property type="entry name" value="HTTM_dom"/>
</dbReference>
<protein>
    <submittedName>
        <fullName evidence="7">Putative DCC family thiol-disulfide oxidoreductase YuxK</fullName>
    </submittedName>
</protein>
<evidence type="ECO:0000256" key="4">
    <source>
        <dbReference type="ARBA" id="ARBA00023136"/>
    </source>
</evidence>
<dbReference type="Pfam" id="PF04134">
    <property type="entry name" value="DCC1-like"/>
    <property type="match status" value="1"/>
</dbReference>
<evidence type="ECO:0000256" key="2">
    <source>
        <dbReference type="ARBA" id="ARBA00022692"/>
    </source>
</evidence>
<dbReference type="PANTHER" id="PTHR39535">
    <property type="entry name" value="SPORULATION-DELAYING PROTEIN SDPB"/>
    <property type="match status" value="1"/>
</dbReference>
<organism evidence="7 8">
    <name type="scientific">Sinimarinibacterium flocculans</name>
    <dbReference type="NCBI Taxonomy" id="985250"/>
    <lineage>
        <taxon>Bacteria</taxon>
        <taxon>Pseudomonadati</taxon>
        <taxon>Pseudomonadota</taxon>
        <taxon>Gammaproteobacteria</taxon>
        <taxon>Nevskiales</taxon>
        <taxon>Nevskiaceae</taxon>
        <taxon>Sinimarinibacterium</taxon>
    </lineage>
</organism>
<feature type="transmembrane region" description="Helical" evidence="5">
    <location>
        <begin position="166"/>
        <end position="187"/>
    </location>
</feature>
<dbReference type="InterPro" id="IPR007263">
    <property type="entry name" value="DCC1-like"/>
</dbReference>
<dbReference type="Proteomes" id="UP000248330">
    <property type="component" value="Unassembled WGS sequence"/>
</dbReference>
<feature type="transmembrane region" description="Helical" evidence="5">
    <location>
        <begin position="80"/>
        <end position="101"/>
    </location>
</feature>
<accession>A0A318EIT5</accession>
<dbReference type="InterPro" id="IPR052964">
    <property type="entry name" value="Sporulation_signal_mat"/>
</dbReference>
<evidence type="ECO:0000313" key="7">
    <source>
        <dbReference type="EMBL" id="PXV71005.1"/>
    </source>
</evidence>
<dbReference type="PANTHER" id="PTHR39535:SF2">
    <property type="entry name" value="HTTM DOMAIN-CONTAINING PROTEIN"/>
    <property type="match status" value="1"/>
</dbReference>
<reference evidence="7 8" key="1">
    <citation type="submission" date="2018-04" db="EMBL/GenBank/DDBJ databases">
        <title>Genomic Encyclopedia of Type Strains, Phase IV (KMG-IV): sequencing the most valuable type-strain genomes for metagenomic binning, comparative biology and taxonomic classification.</title>
        <authorList>
            <person name="Goeker M."/>
        </authorList>
    </citation>
    <scope>NUCLEOTIDE SEQUENCE [LARGE SCALE GENOMIC DNA]</scope>
    <source>
        <strain evidence="7 8">DSM 104150</strain>
    </source>
</reference>
<evidence type="ECO:0000256" key="5">
    <source>
        <dbReference type="SAM" id="Phobius"/>
    </source>
</evidence>
<feature type="domain" description="HTTM-like" evidence="6">
    <location>
        <begin position="17"/>
        <end position="291"/>
    </location>
</feature>
<dbReference type="InterPro" id="IPR011020">
    <property type="entry name" value="HTTM-like"/>
</dbReference>
<keyword evidence="3 5" id="KW-1133">Transmembrane helix</keyword>
<dbReference type="RefSeq" id="WP_110263168.1">
    <property type="nucleotide sequence ID" value="NZ_CAWNXA010000001.1"/>
</dbReference>
<evidence type="ECO:0000256" key="1">
    <source>
        <dbReference type="ARBA" id="ARBA00004127"/>
    </source>
</evidence>
<dbReference type="EMBL" id="QICN01000001">
    <property type="protein sequence ID" value="PXV71005.1"/>
    <property type="molecule type" value="Genomic_DNA"/>
</dbReference>
<comment type="subcellular location">
    <subcellularLocation>
        <location evidence="1">Endomembrane system</location>
        <topology evidence="1">Multi-pass membrane protein</topology>
    </subcellularLocation>
</comment>
<feature type="transmembrane region" description="Helical" evidence="5">
    <location>
        <begin position="431"/>
        <end position="449"/>
    </location>
</feature>
<feature type="transmembrane region" description="Helical" evidence="5">
    <location>
        <begin position="253"/>
        <end position="270"/>
    </location>
</feature>
<evidence type="ECO:0000256" key="3">
    <source>
        <dbReference type="ARBA" id="ARBA00022989"/>
    </source>
</evidence>
<dbReference type="OrthoDB" id="128729at2"/>
<feature type="transmembrane region" description="Helical" evidence="5">
    <location>
        <begin position="229"/>
        <end position="248"/>
    </location>
</feature>
<dbReference type="Pfam" id="PF05090">
    <property type="entry name" value="HTTM"/>
    <property type="match status" value="1"/>
</dbReference>
<keyword evidence="8" id="KW-1185">Reference proteome</keyword>
<dbReference type="SMART" id="SM00752">
    <property type="entry name" value="HTTM"/>
    <property type="match status" value="1"/>
</dbReference>
<dbReference type="AlphaFoldDB" id="A0A318EIT5"/>
<feature type="transmembrane region" description="Helical" evidence="5">
    <location>
        <begin position="30"/>
        <end position="51"/>
    </location>
</feature>
<dbReference type="GO" id="GO:0015035">
    <property type="term" value="F:protein-disulfide reductase activity"/>
    <property type="evidence" value="ECO:0007669"/>
    <property type="project" value="InterPro"/>
</dbReference>
<gene>
    <name evidence="7" type="ORF">C8D93_10143</name>
</gene>
<name>A0A318EIT5_9GAMM</name>
<dbReference type="GO" id="GO:0012505">
    <property type="term" value="C:endomembrane system"/>
    <property type="evidence" value="ECO:0007669"/>
    <property type="project" value="UniProtKB-SubCell"/>
</dbReference>
<keyword evidence="4 5" id="KW-0472">Membrane</keyword>
<sequence length="612" mass="69767">MDLTQRFPRLAEQLADIFGIDLRTLALFRFALGSVLFCNLLLCFGDLGAFWTDAGVMPRSWLIESDAGPRLSLHLAGGQAWFIAALLTVQSVLALMLALGWHTRLASVASFVLWASLLNRNPAVLIGGDLLICCLLFWSMFLPTGARFSVDAAVAENPPPPRHAHLSWASAGLLLQVMSVYFFSALLKSGREWVPDYTAVYYALSLDRHVLPLGRLLNEWLPLTKALSFYVWWLELLGPLLIFSPFFLRPLRFVLMLCFMLMHVGFLLCLELGHFPYVSLSSLTVFAGGWIWDALDRRHRHRHPAAPRIYYDIDCGFCLKSCRLMQQFLILPRSPIAPAQETPRARTLMEANYSWVVIDGEERAYLKWQAFTVLVRHSPLFGWLWPLLRAPQLERPGNAVYDFVARHRGAFGRTTASILPTRRIRWELPRFWHGVAAVMVVLTLIWNGHTVGMPPHASYAALTPVFRSLRIDQLWNMFAPFPLKEDGWLVIPGRLADGTEIDVLDPGQGAPRFEKPALYSQTHGGIRWLTYRGRLWEAQYANQRLYYGKYLCRSWNADKLDGDARDRRLMSFRMIYMLETTPPPGQTPSVEQRVLWRHECFATPKTATAPLP</sequence>
<evidence type="ECO:0000259" key="6">
    <source>
        <dbReference type="SMART" id="SM00752"/>
    </source>
</evidence>
<evidence type="ECO:0000313" key="8">
    <source>
        <dbReference type="Proteomes" id="UP000248330"/>
    </source>
</evidence>
<keyword evidence="2 5" id="KW-0812">Transmembrane</keyword>